<keyword evidence="4" id="KW-0963">Cytoplasm</keyword>
<dbReference type="PROSITE" id="PS50081">
    <property type="entry name" value="ZF_DAG_PE_2"/>
    <property type="match status" value="1"/>
</dbReference>
<gene>
    <name evidence="12" type="ORF">RDWZM_003544</name>
</gene>
<evidence type="ECO:0000256" key="6">
    <source>
        <dbReference type="ARBA" id="ARBA00022737"/>
    </source>
</evidence>
<dbReference type="PANTHER" id="PTHR15135">
    <property type="entry name" value="STAC"/>
    <property type="match status" value="1"/>
</dbReference>
<keyword evidence="7" id="KW-0863">Zinc-finger</keyword>
<dbReference type="PANTHER" id="PTHR15135:SF7">
    <property type="entry name" value="STAC-LIKE, ISOFORM J"/>
    <property type="match status" value="1"/>
</dbReference>
<evidence type="ECO:0000256" key="1">
    <source>
        <dbReference type="ARBA" id="ARBA00004413"/>
    </source>
</evidence>
<dbReference type="GO" id="GO:0005737">
    <property type="term" value="C:cytoplasm"/>
    <property type="evidence" value="ECO:0007669"/>
    <property type="project" value="UniProtKB-SubCell"/>
</dbReference>
<dbReference type="Pfam" id="PF00130">
    <property type="entry name" value="C1_1"/>
    <property type="match status" value="1"/>
</dbReference>
<evidence type="ECO:0000256" key="10">
    <source>
        <dbReference type="SAM" id="MobiDB-lite"/>
    </source>
</evidence>
<feature type="non-terminal residue" evidence="12">
    <location>
        <position position="1"/>
    </location>
</feature>
<feature type="compositionally biased region" description="Gly residues" evidence="10">
    <location>
        <begin position="169"/>
        <end position="178"/>
    </location>
</feature>
<dbReference type="Gene3D" id="3.30.60.20">
    <property type="match status" value="1"/>
</dbReference>
<dbReference type="GO" id="GO:0008270">
    <property type="term" value="F:zinc ion binding"/>
    <property type="evidence" value="ECO:0007669"/>
    <property type="project" value="UniProtKB-KW"/>
</dbReference>
<sequence length="373" mass="40687">NEVSSREVQNAMRASVHLGVHAFQEYTYKKITACDVCREILRGHSRQGLKCKLCKMNVHSGSCQENAPKCQPKPRLLRKQKSASELETKIAIPQIEDEKSQAYDPMYQSLRATADARKCAMYVSDSYMAANVHENEMASTSQSMALKNQTTSSNEGSSNSVSMMVSSSSGGGGGGGGNSNSTSNINHNGHHMGSMGNMVLSSGSGGGGGGVLGPNHDIHPMTQQSTSMHRNSDEFHHYTLMQHNQQQQASSQSHHHRYNQHYIGGNGVGNNHDPPPLVRAHIKQNSPALLTIAQASHQAYSAPHSPQKKKLTLRMKSLSLDSPESAETLKDKRMGGNGSRIGDDYYPTCSSSAVHTPPYEHHEHVDMSDYNYQ</sequence>
<feature type="compositionally biased region" description="Gly residues" evidence="10">
    <location>
        <begin position="203"/>
        <end position="212"/>
    </location>
</feature>
<dbReference type="FunFam" id="3.30.60.20:FF:000056">
    <property type="entry name" value="Uncharacterized protein, isoform C"/>
    <property type="match status" value="1"/>
</dbReference>
<name>A0A9Q0MFR8_BLOTA</name>
<keyword evidence="5" id="KW-0479">Metal-binding</keyword>
<evidence type="ECO:0000313" key="13">
    <source>
        <dbReference type="Proteomes" id="UP001142055"/>
    </source>
</evidence>
<feature type="compositionally biased region" description="Polar residues" evidence="10">
    <location>
        <begin position="139"/>
        <end position="150"/>
    </location>
</feature>
<dbReference type="SMART" id="SM00109">
    <property type="entry name" value="C1"/>
    <property type="match status" value="1"/>
</dbReference>
<evidence type="ECO:0000259" key="11">
    <source>
        <dbReference type="PROSITE" id="PS50081"/>
    </source>
</evidence>
<proteinExistence type="predicted"/>
<evidence type="ECO:0000256" key="3">
    <source>
        <dbReference type="ARBA" id="ARBA00022475"/>
    </source>
</evidence>
<feature type="compositionally biased region" description="Low complexity" evidence="10">
    <location>
        <begin position="193"/>
        <end position="202"/>
    </location>
</feature>
<dbReference type="InterPro" id="IPR002219">
    <property type="entry name" value="PKC_DAG/PE"/>
</dbReference>
<dbReference type="Proteomes" id="UP001142055">
    <property type="component" value="Chromosome 1"/>
</dbReference>
<evidence type="ECO:0000256" key="4">
    <source>
        <dbReference type="ARBA" id="ARBA00022490"/>
    </source>
</evidence>
<dbReference type="InterPro" id="IPR039688">
    <property type="entry name" value="STAC1/2/3"/>
</dbReference>
<evidence type="ECO:0000256" key="7">
    <source>
        <dbReference type="ARBA" id="ARBA00022771"/>
    </source>
</evidence>
<accession>A0A9Q0MFR8</accession>
<organism evidence="12 13">
    <name type="scientific">Blomia tropicalis</name>
    <name type="common">Mite</name>
    <dbReference type="NCBI Taxonomy" id="40697"/>
    <lineage>
        <taxon>Eukaryota</taxon>
        <taxon>Metazoa</taxon>
        <taxon>Ecdysozoa</taxon>
        <taxon>Arthropoda</taxon>
        <taxon>Chelicerata</taxon>
        <taxon>Arachnida</taxon>
        <taxon>Acari</taxon>
        <taxon>Acariformes</taxon>
        <taxon>Sarcoptiformes</taxon>
        <taxon>Astigmata</taxon>
        <taxon>Glycyphagoidea</taxon>
        <taxon>Echimyopodidae</taxon>
        <taxon>Blomia</taxon>
    </lineage>
</organism>
<evidence type="ECO:0000256" key="9">
    <source>
        <dbReference type="ARBA" id="ARBA00023136"/>
    </source>
</evidence>
<dbReference type="InterPro" id="IPR046349">
    <property type="entry name" value="C1-like_sf"/>
</dbReference>
<evidence type="ECO:0000256" key="5">
    <source>
        <dbReference type="ARBA" id="ARBA00022723"/>
    </source>
</evidence>
<evidence type="ECO:0000313" key="12">
    <source>
        <dbReference type="EMBL" id="KAJ6224999.1"/>
    </source>
</evidence>
<keyword evidence="3" id="KW-1003">Cell membrane</keyword>
<feature type="non-terminal residue" evidence="12">
    <location>
        <position position="373"/>
    </location>
</feature>
<dbReference type="EMBL" id="JAPWDV010000001">
    <property type="protein sequence ID" value="KAJ6224999.1"/>
    <property type="molecule type" value="Genomic_DNA"/>
</dbReference>
<keyword evidence="9" id="KW-0472">Membrane</keyword>
<feature type="domain" description="Phorbol-ester/DAG-type" evidence="11">
    <location>
        <begin position="20"/>
        <end position="70"/>
    </location>
</feature>
<feature type="region of interest" description="Disordered" evidence="10">
    <location>
        <begin position="319"/>
        <end position="343"/>
    </location>
</feature>
<feature type="region of interest" description="Disordered" evidence="10">
    <location>
        <begin position="139"/>
        <end position="214"/>
    </location>
</feature>
<dbReference type="CDD" id="cd20817">
    <property type="entry name" value="C1_Stac"/>
    <property type="match status" value="1"/>
</dbReference>
<dbReference type="GO" id="GO:1903078">
    <property type="term" value="P:positive regulation of protein localization to plasma membrane"/>
    <property type="evidence" value="ECO:0007669"/>
    <property type="project" value="TreeGrafter"/>
</dbReference>
<protein>
    <recommendedName>
        <fullName evidence="11">Phorbol-ester/DAG-type domain-containing protein</fullName>
    </recommendedName>
</protein>
<reference evidence="12" key="1">
    <citation type="submission" date="2022-12" db="EMBL/GenBank/DDBJ databases">
        <title>Genome assemblies of Blomia tropicalis.</title>
        <authorList>
            <person name="Cui Y."/>
        </authorList>
    </citation>
    <scope>NUCLEOTIDE SEQUENCE</scope>
    <source>
        <tissue evidence="12">Adult mites</tissue>
    </source>
</reference>
<dbReference type="GO" id="GO:0005886">
    <property type="term" value="C:plasma membrane"/>
    <property type="evidence" value="ECO:0007669"/>
    <property type="project" value="UniProtKB-SubCell"/>
</dbReference>
<dbReference type="GO" id="GO:0003009">
    <property type="term" value="P:skeletal muscle contraction"/>
    <property type="evidence" value="ECO:0007669"/>
    <property type="project" value="TreeGrafter"/>
</dbReference>
<evidence type="ECO:0000256" key="8">
    <source>
        <dbReference type="ARBA" id="ARBA00022833"/>
    </source>
</evidence>
<keyword evidence="8" id="KW-0862">Zinc</keyword>
<keyword evidence="13" id="KW-1185">Reference proteome</keyword>
<comment type="subcellular location">
    <subcellularLocation>
        <location evidence="1">Cell membrane</location>
        <topology evidence="1">Peripheral membrane protein</topology>
        <orientation evidence="1">Cytoplasmic side</orientation>
    </subcellularLocation>
    <subcellularLocation>
        <location evidence="2">Cytoplasm</location>
    </subcellularLocation>
</comment>
<evidence type="ECO:0000256" key="2">
    <source>
        <dbReference type="ARBA" id="ARBA00004496"/>
    </source>
</evidence>
<comment type="caution">
    <text evidence="12">The sequence shown here is derived from an EMBL/GenBank/DDBJ whole genome shotgun (WGS) entry which is preliminary data.</text>
</comment>
<feature type="compositionally biased region" description="Low complexity" evidence="10">
    <location>
        <begin position="151"/>
        <end position="168"/>
    </location>
</feature>
<keyword evidence="6" id="KW-0677">Repeat</keyword>
<dbReference type="SUPFAM" id="SSF57889">
    <property type="entry name" value="Cysteine-rich domain"/>
    <property type="match status" value="1"/>
</dbReference>
<dbReference type="AlphaFoldDB" id="A0A9Q0MFR8"/>